<reference evidence="1 2" key="1">
    <citation type="submission" date="2019-09" db="EMBL/GenBank/DDBJ databases">
        <authorList>
            <person name="Chandra G."/>
            <person name="Truman W A."/>
        </authorList>
    </citation>
    <scope>NUCLEOTIDE SEQUENCE [LARGE SCALE GENOMIC DNA]</scope>
    <source>
        <strain evidence="1">PS710</strain>
    </source>
</reference>
<dbReference type="Proteomes" id="UP000381093">
    <property type="component" value="Unassembled WGS sequence"/>
</dbReference>
<evidence type="ECO:0000313" key="1">
    <source>
        <dbReference type="EMBL" id="VVN73865.1"/>
    </source>
</evidence>
<name>A0A5E7A6R9_PSEFL</name>
<dbReference type="AlphaFoldDB" id="A0A5E7A6R9"/>
<gene>
    <name evidence="1" type="ORF">PS710_00612</name>
</gene>
<organism evidence="1 2">
    <name type="scientific">Pseudomonas fluorescens</name>
    <dbReference type="NCBI Taxonomy" id="294"/>
    <lineage>
        <taxon>Bacteria</taxon>
        <taxon>Pseudomonadati</taxon>
        <taxon>Pseudomonadota</taxon>
        <taxon>Gammaproteobacteria</taxon>
        <taxon>Pseudomonadales</taxon>
        <taxon>Pseudomonadaceae</taxon>
        <taxon>Pseudomonas</taxon>
    </lineage>
</organism>
<accession>A0A5E7A6R9</accession>
<dbReference type="EMBL" id="CABVHW010000001">
    <property type="protein sequence ID" value="VVN73865.1"/>
    <property type="molecule type" value="Genomic_DNA"/>
</dbReference>
<proteinExistence type="predicted"/>
<sequence>MEGWIKFETEQPAVGVEVDIKFSGRIIQSSWGEKNMYGETVWAFDPSGQVMPMWWRPIQDKKL</sequence>
<dbReference type="RefSeq" id="WP_150763110.1">
    <property type="nucleotide sequence ID" value="NZ_CABVHW010000001.1"/>
</dbReference>
<protein>
    <submittedName>
        <fullName evidence="1">Uncharacterized protein</fullName>
    </submittedName>
</protein>
<evidence type="ECO:0000313" key="2">
    <source>
        <dbReference type="Proteomes" id="UP000381093"/>
    </source>
</evidence>